<dbReference type="PANTHER" id="PTHR43743">
    <property type="entry name" value="POTASSIUM-TRANSPORTING ATPASE ATP-BINDING SUBUNIT"/>
    <property type="match status" value="1"/>
</dbReference>
<dbReference type="InterPro" id="IPR008250">
    <property type="entry name" value="ATPase_P-typ_transduc_dom_A_sf"/>
</dbReference>
<keyword evidence="2" id="KW-0067">ATP-binding</keyword>
<dbReference type="GO" id="GO:0008556">
    <property type="term" value="F:P-type potassium transmembrane transporter activity"/>
    <property type="evidence" value="ECO:0007669"/>
    <property type="project" value="InterPro"/>
</dbReference>
<proteinExistence type="predicted"/>
<dbReference type="GO" id="GO:0005524">
    <property type="term" value="F:ATP binding"/>
    <property type="evidence" value="ECO:0007669"/>
    <property type="project" value="UniProtKB-KW"/>
</dbReference>
<accession>A0A379GI80</accession>
<evidence type="ECO:0000256" key="1">
    <source>
        <dbReference type="ARBA" id="ARBA00022741"/>
    </source>
</evidence>
<evidence type="ECO:0000256" key="2">
    <source>
        <dbReference type="ARBA" id="ARBA00022840"/>
    </source>
</evidence>
<gene>
    <name evidence="4" type="primary">copA_5</name>
    <name evidence="4" type="ORF">NCTC11938_05050</name>
</gene>
<keyword evidence="4" id="KW-0378">Hydrolase</keyword>
<dbReference type="Pfam" id="PF00122">
    <property type="entry name" value="E1-E2_ATPase"/>
    <property type="match status" value="1"/>
</dbReference>
<dbReference type="AlphaFoldDB" id="A0A379GI80"/>
<dbReference type="PANTHER" id="PTHR43743:SF1">
    <property type="entry name" value="POTASSIUM-TRANSPORTING ATPASE ATP-BINDING SUBUNIT"/>
    <property type="match status" value="1"/>
</dbReference>
<name>A0A379GI80_PROMI</name>
<evidence type="ECO:0000313" key="4">
    <source>
        <dbReference type="EMBL" id="SUC40748.1"/>
    </source>
</evidence>
<reference evidence="4 5" key="1">
    <citation type="submission" date="2018-06" db="EMBL/GenBank/DDBJ databases">
        <authorList>
            <consortium name="Pathogen Informatics"/>
            <person name="Doyle S."/>
        </authorList>
    </citation>
    <scope>NUCLEOTIDE SEQUENCE [LARGE SCALE GENOMIC DNA]</scope>
    <source>
        <strain evidence="4 5">NCTC11938</strain>
    </source>
</reference>
<evidence type="ECO:0000259" key="3">
    <source>
        <dbReference type="Pfam" id="PF00122"/>
    </source>
</evidence>
<protein>
    <submittedName>
        <fullName evidence="4">Copper exporting ATPase</fullName>
        <ecNumber evidence="4">3.6.3.12</ecNumber>
    </submittedName>
</protein>
<dbReference type="GO" id="GO:0016787">
    <property type="term" value="F:hydrolase activity"/>
    <property type="evidence" value="ECO:0007669"/>
    <property type="project" value="UniProtKB-KW"/>
</dbReference>
<dbReference type="Proteomes" id="UP000254191">
    <property type="component" value="Unassembled WGS sequence"/>
</dbReference>
<organism evidence="4 5">
    <name type="scientific">Proteus mirabilis</name>
    <dbReference type="NCBI Taxonomy" id="584"/>
    <lineage>
        <taxon>Bacteria</taxon>
        <taxon>Pseudomonadati</taxon>
        <taxon>Pseudomonadota</taxon>
        <taxon>Gammaproteobacteria</taxon>
        <taxon>Enterobacterales</taxon>
        <taxon>Morganellaceae</taxon>
        <taxon>Proteus</taxon>
    </lineage>
</organism>
<feature type="domain" description="P-type ATPase A" evidence="3">
    <location>
        <begin position="2"/>
        <end position="39"/>
    </location>
</feature>
<dbReference type="SUPFAM" id="SSF81653">
    <property type="entry name" value="Calcium ATPase, transduction domain A"/>
    <property type="match status" value="1"/>
</dbReference>
<dbReference type="EC" id="3.6.3.12" evidence="4"/>
<dbReference type="Gene3D" id="2.70.150.10">
    <property type="entry name" value="Calcium-transporting ATPase, cytoplasmic transduction domain A"/>
    <property type="match status" value="1"/>
</dbReference>
<dbReference type="InterPro" id="IPR059000">
    <property type="entry name" value="ATPase_P-type_domA"/>
</dbReference>
<evidence type="ECO:0000313" key="5">
    <source>
        <dbReference type="Proteomes" id="UP000254191"/>
    </source>
</evidence>
<dbReference type="InterPro" id="IPR006391">
    <property type="entry name" value="P-type_ATPase_bsu_IA"/>
</dbReference>
<dbReference type="EMBL" id="UGTS01000006">
    <property type="protein sequence ID" value="SUC40748.1"/>
    <property type="molecule type" value="Genomic_DNA"/>
</dbReference>
<sequence length="55" mass="5601">MVNAGEVIPCDGEVIEGGASVDESAITGESAPVIRESGGDFFLLLLEGLVCYLTG</sequence>
<keyword evidence="1" id="KW-0547">Nucleotide-binding</keyword>
<dbReference type="GO" id="GO:0016020">
    <property type="term" value="C:membrane"/>
    <property type="evidence" value="ECO:0007669"/>
    <property type="project" value="InterPro"/>
</dbReference>